<evidence type="ECO:0000256" key="5">
    <source>
        <dbReference type="SAM" id="MobiDB-lite"/>
    </source>
</evidence>
<accession>A0A6B2L280</accession>
<keyword evidence="3" id="KW-0862">Zinc</keyword>
<dbReference type="GO" id="GO:0008270">
    <property type="term" value="F:zinc ion binding"/>
    <property type="evidence" value="ECO:0007669"/>
    <property type="project" value="UniProtKB-KW"/>
</dbReference>
<dbReference type="Pfam" id="PF13445">
    <property type="entry name" value="zf-RING_UBOX"/>
    <property type="match status" value="1"/>
</dbReference>
<feature type="compositionally biased region" description="Pro residues" evidence="5">
    <location>
        <begin position="139"/>
        <end position="169"/>
    </location>
</feature>
<dbReference type="InterPro" id="IPR027370">
    <property type="entry name" value="Znf-RING_euk"/>
</dbReference>
<reference evidence="7" key="1">
    <citation type="journal article" date="2020" name="J. Eukaryot. Microbiol.">
        <title>De novo Sequencing, Assembly and Annotation of the Transcriptome for the Free-Living Testate Amoeba Arcella intermedia.</title>
        <authorList>
            <person name="Ribeiro G.M."/>
            <person name="Porfirio-Sousa A.L."/>
            <person name="Maurer-Alcala X.X."/>
            <person name="Katz L.A."/>
            <person name="Lahr D.J.G."/>
        </authorList>
    </citation>
    <scope>NUCLEOTIDE SEQUENCE</scope>
</reference>
<dbReference type="PANTHER" id="PTHR25462">
    <property type="entry name" value="BONUS, ISOFORM C-RELATED"/>
    <property type="match status" value="1"/>
</dbReference>
<dbReference type="InterPro" id="IPR013083">
    <property type="entry name" value="Znf_RING/FYVE/PHD"/>
</dbReference>
<protein>
    <recommendedName>
        <fullName evidence="6">RING-type domain-containing protein</fullName>
    </recommendedName>
</protein>
<dbReference type="InterPro" id="IPR017907">
    <property type="entry name" value="Znf_RING_CS"/>
</dbReference>
<keyword evidence="2 4" id="KW-0863">Zinc-finger</keyword>
<evidence type="ECO:0000256" key="1">
    <source>
        <dbReference type="ARBA" id="ARBA00022723"/>
    </source>
</evidence>
<dbReference type="SMART" id="SM00184">
    <property type="entry name" value="RING"/>
    <property type="match status" value="1"/>
</dbReference>
<dbReference type="Gene3D" id="3.30.40.10">
    <property type="entry name" value="Zinc/RING finger domain, C3HC4 (zinc finger)"/>
    <property type="match status" value="1"/>
</dbReference>
<evidence type="ECO:0000256" key="2">
    <source>
        <dbReference type="ARBA" id="ARBA00022771"/>
    </source>
</evidence>
<organism evidence="7">
    <name type="scientific">Arcella intermedia</name>
    <dbReference type="NCBI Taxonomy" id="1963864"/>
    <lineage>
        <taxon>Eukaryota</taxon>
        <taxon>Amoebozoa</taxon>
        <taxon>Tubulinea</taxon>
        <taxon>Elardia</taxon>
        <taxon>Arcellinida</taxon>
        <taxon>Sphaerothecina</taxon>
        <taxon>Arcellidae</taxon>
        <taxon>Arcella</taxon>
    </lineage>
</organism>
<evidence type="ECO:0000256" key="4">
    <source>
        <dbReference type="PROSITE-ProRule" id="PRU00175"/>
    </source>
</evidence>
<feature type="region of interest" description="Disordered" evidence="5">
    <location>
        <begin position="127"/>
        <end position="172"/>
    </location>
</feature>
<dbReference type="SUPFAM" id="SSF57850">
    <property type="entry name" value="RING/U-box"/>
    <property type="match status" value="1"/>
</dbReference>
<keyword evidence="1" id="KW-0479">Metal-binding</keyword>
<proteinExistence type="predicted"/>
<feature type="domain" description="RING-type" evidence="6">
    <location>
        <begin position="7"/>
        <end position="46"/>
    </location>
</feature>
<dbReference type="AlphaFoldDB" id="A0A6B2L280"/>
<dbReference type="InterPro" id="IPR001841">
    <property type="entry name" value="Znf_RING"/>
</dbReference>
<dbReference type="PROSITE" id="PS00518">
    <property type="entry name" value="ZF_RING_1"/>
    <property type="match status" value="1"/>
</dbReference>
<name>A0A6B2L280_9EUKA</name>
<evidence type="ECO:0000313" key="7">
    <source>
        <dbReference type="EMBL" id="NDV31015.1"/>
    </source>
</evidence>
<dbReference type="PROSITE" id="PS50089">
    <property type="entry name" value="ZF_RING_2"/>
    <property type="match status" value="1"/>
</dbReference>
<evidence type="ECO:0000256" key="3">
    <source>
        <dbReference type="ARBA" id="ARBA00022833"/>
    </source>
</evidence>
<dbReference type="InterPro" id="IPR047153">
    <property type="entry name" value="TRIM45/56/19-like"/>
</dbReference>
<evidence type="ECO:0000259" key="6">
    <source>
        <dbReference type="PROSITE" id="PS50089"/>
    </source>
</evidence>
<sequence length="508" mass="57873">MKQELNCPLCLHLFEDPRVLPCAHTFCRECLFGAFSNWESLCPVCRKPTNLNQSHVNNLPKNYHVANIVDRLNSSQRETLHLVRPEPVAVSSPTLITMNPAVPVPILPSPAQLESNPQKLFASFVQSASAPPADDHLPLSPPPPQPVRSPVPIPSPAPVPPPPSIPPSLPSSGLYPSLDYDIDMDMDLINQPEDIDLDILKQVEEEEKRRNTQKGLKREPFQPDQPDQLYQAQFGIFPVNVREVNFSIGYNEVNIMFNQWKSSLWLTPRSFRNTAKLISVDEILVPHWLFDVRCTMKMTGLINKLTYNKSTETDSFEWVLFSEQKSASYDDLFVLGIDETERSYQILQECVKHWEIPTLFQKASSSSYGWGILETLKNKIIGTAPQTKKTTTERLTPIHWKKAFDKYARATVCQRELENAPQYMEKMTGESLYKDIAVDINSLSDDFKRILVFVPFYLCTYQFQDSVYIFAVTGKEGRAEGERPYGLLGNLLNGASNYIWDSWWTANK</sequence>
<dbReference type="EMBL" id="GIBP01002046">
    <property type="protein sequence ID" value="NDV31015.1"/>
    <property type="molecule type" value="Transcribed_RNA"/>
</dbReference>
<dbReference type="PANTHER" id="PTHR25462:SF296">
    <property type="entry name" value="MEIOTIC P26, ISOFORM F"/>
    <property type="match status" value="1"/>
</dbReference>